<proteinExistence type="predicted"/>
<feature type="domain" description="Cyclodeaminase/cyclohydrolase" evidence="2">
    <location>
        <begin position="6"/>
        <end position="186"/>
    </location>
</feature>
<dbReference type="Pfam" id="PF04961">
    <property type="entry name" value="FTCD_C"/>
    <property type="match status" value="1"/>
</dbReference>
<feature type="coiled-coil region" evidence="1">
    <location>
        <begin position="178"/>
        <end position="205"/>
    </location>
</feature>
<organism evidence="3 4">
    <name type="scientific">Porphyromonas miyakawae</name>
    <dbReference type="NCBI Taxonomy" id="3137470"/>
    <lineage>
        <taxon>Bacteria</taxon>
        <taxon>Pseudomonadati</taxon>
        <taxon>Bacteroidota</taxon>
        <taxon>Bacteroidia</taxon>
        <taxon>Bacteroidales</taxon>
        <taxon>Porphyromonadaceae</taxon>
        <taxon>Porphyromonas</taxon>
    </lineage>
</organism>
<keyword evidence="4" id="KW-1185">Reference proteome</keyword>
<comment type="caution">
    <text evidence="3">The sequence shown here is derived from an EMBL/GenBank/DDBJ whole genome shotgun (WGS) entry which is preliminary data.</text>
</comment>
<evidence type="ECO:0000313" key="3">
    <source>
        <dbReference type="EMBL" id="GAB1251602.1"/>
    </source>
</evidence>
<evidence type="ECO:0000259" key="2">
    <source>
        <dbReference type="Pfam" id="PF04961"/>
    </source>
</evidence>
<dbReference type="InterPro" id="IPR036178">
    <property type="entry name" value="Formintransfe-cycloase-like_sf"/>
</dbReference>
<gene>
    <name evidence="3" type="ORF">Tsumi_07060</name>
</gene>
<sequence length="208" mass="22397">MLTELTVKGFLAETAGEAPVPGGGSISALNGAIAASLCQMVANLTIGKKKYADSEAEMKEIAAKAASIAQELVLDVDRDSDAYDKVFAAFKLPKETDEEKAARSQAIQESTKYAAEVPMEVARRVYSLLDMIDAVVARGNQNAVTDGCVAMMCARCAIVGALFNVRINLTSLKDRDFASKLSQEADKMEEEVNRREKNVIAHTKKACE</sequence>
<dbReference type="EMBL" id="BAAFSF010000001">
    <property type="protein sequence ID" value="GAB1251602.1"/>
    <property type="molecule type" value="Genomic_DNA"/>
</dbReference>
<reference evidence="3 4" key="1">
    <citation type="journal article" date="2025" name="Int. J. Syst. Evol. Microbiol.">
        <title>Desulfovibrio falkowii sp. nov., Porphyromonas miyakawae sp. nov., Mediterraneibacter flintii sp. nov. and Owariibacterium komagatae gen. nov., sp. nov., isolated from human faeces.</title>
        <authorList>
            <person name="Hamaguchi T."/>
            <person name="Ohara M."/>
            <person name="Hisatomi A."/>
            <person name="Sekiguchi K."/>
            <person name="Takeda J.I."/>
            <person name="Ueyama J."/>
            <person name="Ito M."/>
            <person name="Nishiwaki H."/>
            <person name="Ogi T."/>
            <person name="Hirayama M."/>
            <person name="Ohkuma M."/>
            <person name="Sakamoto M."/>
            <person name="Ohno K."/>
        </authorList>
    </citation>
    <scope>NUCLEOTIDE SEQUENCE [LARGE SCALE GENOMIC DNA]</scope>
    <source>
        <strain evidence="3 4">13CB11C</strain>
    </source>
</reference>
<accession>A0ABQ0E1K0</accession>
<dbReference type="InterPro" id="IPR007044">
    <property type="entry name" value="Cyclodeamin/CycHdrlase"/>
</dbReference>
<dbReference type="Proteomes" id="UP001628220">
    <property type="component" value="Unassembled WGS sequence"/>
</dbReference>
<dbReference type="Gene3D" id="1.20.120.680">
    <property type="entry name" value="Formiminotetrahydrofolate cyclodeaminase monomer, up-and-down helical bundle"/>
    <property type="match status" value="1"/>
</dbReference>
<dbReference type="RefSeq" id="WP_411915407.1">
    <property type="nucleotide sequence ID" value="NZ_BAAFSF010000001.1"/>
</dbReference>
<protein>
    <submittedName>
        <fullName evidence="3">Cyclodeaminase/cyclohydrolase family protein</fullName>
    </submittedName>
</protein>
<name>A0ABQ0E1K0_9PORP</name>
<dbReference type="SUPFAM" id="SSF101262">
    <property type="entry name" value="Methenyltetrahydrofolate cyclohydrolase-like"/>
    <property type="match status" value="1"/>
</dbReference>
<evidence type="ECO:0000313" key="4">
    <source>
        <dbReference type="Proteomes" id="UP001628220"/>
    </source>
</evidence>
<keyword evidence="1" id="KW-0175">Coiled coil</keyword>
<evidence type="ECO:0000256" key="1">
    <source>
        <dbReference type="SAM" id="Coils"/>
    </source>
</evidence>